<protein>
    <submittedName>
        <fullName evidence="1">Uncharacterized protein</fullName>
    </submittedName>
</protein>
<dbReference type="AlphaFoldDB" id="A0A6C0LP81"/>
<reference evidence="1" key="1">
    <citation type="journal article" date="2020" name="Nature">
        <title>Giant virus diversity and host interactions through global metagenomics.</title>
        <authorList>
            <person name="Schulz F."/>
            <person name="Roux S."/>
            <person name="Paez-Espino D."/>
            <person name="Jungbluth S."/>
            <person name="Walsh D.A."/>
            <person name="Denef V.J."/>
            <person name="McMahon K.D."/>
            <person name="Konstantinidis K.T."/>
            <person name="Eloe-Fadrosh E.A."/>
            <person name="Kyrpides N.C."/>
            <person name="Woyke T."/>
        </authorList>
    </citation>
    <scope>NUCLEOTIDE SEQUENCE</scope>
    <source>
        <strain evidence="1">GVMAG-M-3300027963-9</strain>
    </source>
</reference>
<evidence type="ECO:0000313" key="1">
    <source>
        <dbReference type="EMBL" id="QHU32367.1"/>
    </source>
</evidence>
<dbReference type="EMBL" id="MN740539">
    <property type="protein sequence ID" value="QHU32367.1"/>
    <property type="molecule type" value="Genomic_DNA"/>
</dbReference>
<sequence length="70" mass="8138">MKWCLGLVVLMVIAVLALFKVQENFGMSPGTMVQLQTSHVPTAEDAYYQRYIYPKILKRDLYDMTESDLY</sequence>
<name>A0A6C0LP81_9ZZZZ</name>
<accession>A0A6C0LP81</accession>
<proteinExistence type="predicted"/>
<organism evidence="1">
    <name type="scientific">viral metagenome</name>
    <dbReference type="NCBI Taxonomy" id="1070528"/>
    <lineage>
        <taxon>unclassified sequences</taxon>
        <taxon>metagenomes</taxon>
        <taxon>organismal metagenomes</taxon>
    </lineage>
</organism>